<dbReference type="GO" id="GO:0046872">
    <property type="term" value="F:metal ion binding"/>
    <property type="evidence" value="ECO:0007669"/>
    <property type="project" value="InterPro"/>
</dbReference>
<dbReference type="Proteomes" id="UP000265566">
    <property type="component" value="Chromosome 8"/>
</dbReference>
<sequence length="82" mass="9434">MMRFINYKAIKGKNMAQFSKLFYVIIIFLSLFLVAMSADHQFECTTDHDCREVECFLDTLVAKCFVSFVLGRFLSKGICSCV</sequence>
<organism evidence="2">
    <name type="scientific">Medicago truncatula</name>
    <name type="common">Barrel medic</name>
    <name type="synonym">Medicago tribuloides</name>
    <dbReference type="NCBI Taxonomy" id="3880"/>
    <lineage>
        <taxon>Eukaryota</taxon>
        <taxon>Viridiplantae</taxon>
        <taxon>Streptophyta</taxon>
        <taxon>Embryophyta</taxon>
        <taxon>Tracheophyta</taxon>
        <taxon>Spermatophyta</taxon>
        <taxon>Magnoliopsida</taxon>
        <taxon>eudicotyledons</taxon>
        <taxon>Gunneridae</taxon>
        <taxon>Pentapetalae</taxon>
        <taxon>rosids</taxon>
        <taxon>fabids</taxon>
        <taxon>Fabales</taxon>
        <taxon>Fabaceae</taxon>
        <taxon>Papilionoideae</taxon>
        <taxon>50 kb inversion clade</taxon>
        <taxon>NPAAA clade</taxon>
        <taxon>Hologalegina</taxon>
        <taxon>IRL clade</taxon>
        <taxon>Trifolieae</taxon>
        <taxon>Medicago</taxon>
    </lineage>
</organism>
<gene>
    <name evidence="2" type="ORF">MtrunA17_Chr8g0358331</name>
</gene>
<name>A0A396GHZ8_MEDTR</name>
<evidence type="ECO:0000259" key="1">
    <source>
        <dbReference type="Pfam" id="PF07127"/>
    </source>
</evidence>
<dbReference type="AlphaFoldDB" id="A0A396GHZ8"/>
<accession>A0A396GHZ8</accession>
<dbReference type="InterPro" id="IPR009810">
    <property type="entry name" value="Nodulin_late_dom"/>
</dbReference>
<dbReference type="Pfam" id="PF07127">
    <property type="entry name" value="Nodulin_late"/>
    <property type="match status" value="1"/>
</dbReference>
<reference evidence="2" key="1">
    <citation type="journal article" date="2018" name="Nat. Plants">
        <title>Whole-genome landscape of Medicago truncatula symbiotic genes.</title>
        <authorList>
            <person name="Pecrix Y."/>
            <person name="Gamas P."/>
            <person name="Carrere S."/>
        </authorList>
    </citation>
    <scope>NUCLEOTIDE SEQUENCE</scope>
    <source>
        <tissue evidence="2">Leaves</tissue>
    </source>
</reference>
<evidence type="ECO:0000313" key="2">
    <source>
        <dbReference type="EMBL" id="RHN40762.1"/>
    </source>
</evidence>
<comment type="caution">
    <text evidence="2">The sequence shown here is derived from an EMBL/GenBank/DDBJ whole genome shotgun (WGS) entry which is preliminary data.</text>
</comment>
<dbReference type="EMBL" id="PSQE01000008">
    <property type="protein sequence ID" value="RHN40762.1"/>
    <property type="molecule type" value="Genomic_DNA"/>
</dbReference>
<dbReference type="Gramene" id="rna46963">
    <property type="protein sequence ID" value="RHN40762.1"/>
    <property type="gene ID" value="gene46963"/>
</dbReference>
<proteinExistence type="predicted"/>
<protein>
    <submittedName>
        <fullName evidence="2">Putative Late nodulin</fullName>
    </submittedName>
</protein>
<feature type="domain" description="Late nodulin" evidence="1">
    <location>
        <begin position="15"/>
        <end position="65"/>
    </location>
</feature>